<evidence type="ECO:0000313" key="9">
    <source>
        <dbReference type="EMBL" id="SVB79072.1"/>
    </source>
</evidence>
<dbReference type="UniPathway" id="UPA00251">
    <property type="reaction ID" value="UER00318"/>
</dbReference>
<protein>
    <recommendedName>
        <fullName evidence="3">porphobilinogen synthase</fullName>
        <ecNumber evidence="3">4.2.1.24</ecNumber>
    </recommendedName>
    <alternativeName>
        <fullName evidence="7">Porphobilinogen synthase</fullName>
    </alternativeName>
</protein>
<proteinExistence type="inferred from homology"/>
<dbReference type="InterPro" id="IPR013785">
    <property type="entry name" value="Aldolase_TIM"/>
</dbReference>
<keyword evidence="6" id="KW-0627">Porphyrin biosynthesis</keyword>
<dbReference type="Pfam" id="PF00490">
    <property type="entry name" value="ALAD"/>
    <property type="match status" value="1"/>
</dbReference>
<comment type="pathway">
    <text evidence="1">Porphyrin-containing compound metabolism; protoporphyrin-IX biosynthesis; coproporphyrinogen-III from 5-aminolevulinate: step 1/4.</text>
</comment>
<accession>A0A382GW19</accession>
<dbReference type="SMART" id="SM01004">
    <property type="entry name" value="ALAD"/>
    <property type="match status" value="1"/>
</dbReference>
<comment type="similarity">
    <text evidence="2">Belongs to the ALAD family.</text>
</comment>
<evidence type="ECO:0000256" key="1">
    <source>
        <dbReference type="ARBA" id="ARBA00004694"/>
    </source>
</evidence>
<evidence type="ECO:0000256" key="7">
    <source>
        <dbReference type="ARBA" id="ARBA00032837"/>
    </source>
</evidence>
<name>A0A382GW19_9ZZZZ</name>
<organism evidence="9">
    <name type="scientific">marine metagenome</name>
    <dbReference type="NCBI Taxonomy" id="408172"/>
    <lineage>
        <taxon>unclassified sequences</taxon>
        <taxon>metagenomes</taxon>
        <taxon>ecological metagenomes</taxon>
    </lineage>
</organism>
<reference evidence="9" key="1">
    <citation type="submission" date="2018-05" db="EMBL/GenBank/DDBJ databases">
        <authorList>
            <person name="Lanie J.A."/>
            <person name="Ng W.-L."/>
            <person name="Kazmierczak K.M."/>
            <person name="Andrzejewski T.M."/>
            <person name="Davidsen T.M."/>
            <person name="Wayne K.J."/>
            <person name="Tettelin H."/>
            <person name="Glass J.I."/>
            <person name="Rusch D."/>
            <person name="Podicherti R."/>
            <person name="Tsui H.-C.T."/>
            <person name="Winkler M.E."/>
        </authorList>
    </citation>
    <scope>NUCLEOTIDE SEQUENCE</scope>
</reference>
<dbReference type="GO" id="GO:0004655">
    <property type="term" value="F:porphobilinogen synthase activity"/>
    <property type="evidence" value="ECO:0007669"/>
    <property type="project" value="UniProtKB-EC"/>
</dbReference>
<dbReference type="PRINTS" id="PR00144">
    <property type="entry name" value="DALDHYDRTASE"/>
</dbReference>
<dbReference type="PANTHER" id="PTHR11458:SF0">
    <property type="entry name" value="DELTA-AMINOLEVULINIC ACID DEHYDRATASE"/>
    <property type="match status" value="1"/>
</dbReference>
<evidence type="ECO:0000256" key="2">
    <source>
        <dbReference type="ARBA" id="ARBA00008055"/>
    </source>
</evidence>
<evidence type="ECO:0000256" key="8">
    <source>
        <dbReference type="ARBA" id="ARBA00047651"/>
    </source>
</evidence>
<dbReference type="EMBL" id="UINC01057667">
    <property type="protein sequence ID" value="SVB79072.1"/>
    <property type="molecule type" value="Genomic_DNA"/>
</dbReference>
<dbReference type="AlphaFoldDB" id="A0A382GW19"/>
<comment type="catalytic activity">
    <reaction evidence="8">
        <text>2 5-aminolevulinate = porphobilinogen + 2 H2O + H(+)</text>
        <dbReference type="Rhea" id="RHEA:24064"/>
        <dbReference type="ChEBI" id="CHEBI:15377"/>
        <dbReference type="ChEBI" id="CHEBI:15378"/>
        <dbReference type="ChEBI" id="CHEBI:58126"/>
        <dbReference type="ChEBI" id="CHEBI:356416"/>
        <dbReference type="EC" id="4.2.1.24"/>
    </reaction>
</comment>
<dbReference type="Gene3D" id="3.20.20.70">
    <property type="entry name" value="Aldolase class I"/>
    <property type="match status" value="1"/>
</dbReference>
<keyword evidence="4" id="KW-0350">Heme biosynthesis</keyword>
<dbReference type="InterPro" id="IPR001731">
    <property type="entry name" value="ALAD"/>
</dbReference>
<dbReference type="PANTHER" id="PTHR11458">
    <property type="entry name" value="DELTA-AMINOLEVULINIC ACID DEHYDRATASE"/>
    <property type="match status" value="1"/>
</dbReference>
<evidence type="ECO:0000256" key="3">
    <source>
        <dbReference type="ARBA" id="ARBA00012053"/>
    </source>
</evidence>
<dbReference type="GO" id="GO:0008270">
    <property type="term" value="F:zinc ion binding"/>
    <property type="evidence" value="ECO:0007669"/>
    <property type="project" value="TreeGrafter"/>
</dbReference>
<evidence type="ECO:0000256" key="5">
    <source>
        <dbReference type="ARBA" id="ARBA00023239"/>
    </source>
</evidence>
<dbReference type="GO" id="GO:0006782">
    <property type="term" value="P:protoporphyrinogen IX biosynthetic process"/>
    <property type="evidence" value="ECO:0007669"/>
    <property type="project" value="UniProtKB-UniPathway"/>
</dbReference>
<keyword evidence="5" id="KW-0456">Lyase</keyword>
<evidence type="ECO:0000256" key="6">
    <source>
        <dbReference type="ARBA" id="ARBA00023244"/>
    </source>
</evidence>
<sequence>MELIQPIFVNQSGETYEAGLGPDNSSYSLKDINNKIQQDINEGGESFLLFVVPNKKTKNPDWKFNGEVVSQIKSKFGSKVELFTDICLCSTMTDGHCCVIDNPKKTEELLQNLASVYYKAGADSLAPSDMQPNTVKNIKQEFPKAHVTSYSTKFRSSFYKGFRQIADSSPSSKRFYQLDVSNAGAAIQSSIKYDKDGADFLMVKPAMTSLDLIDKIKMATHKPVGAFQVSGEYLGLADDDQLLETYKVMKRAEIDFLISYGARKLLKLL</sequence>
<dbReference type="SUPFAM" id="SSF51569">
    <property type="entry name" value="Aldolase"/>
    <property type="match status" value="1"/>
</dbReference>
<dbReference type="EC" id="4.2.1.24" evidence="3"/>
<gene>
    <name evidence="9" type="ORF">METZ01_LOCUS231926</name>
</gene>
<evidence type="ECO:0000256" key="4">
    <source>
        <dbReference type="ARBA" id="ARBA00023133"/>
    </source>
</evidence>
<dbReference type="GO" id="GO:0005829">
    <property type="term" value="C:cytosol"/>
    <property type="evidence" value="ECO:0007669"/>
    <property type="project" value="TreeGrafter"/>
</dbReference>